<gene>
    <name evidence="3" type="ORF">HELGO_WM3231</name>
</gene>
<name>A0A6S6SA89_9BACT</name>
<feature type="transmembrane region" description="Helical" evidence="1">
    <location>
        <begin position="33"/>
        <end position="58"/>
    </location>
</feature>
<keyword evidence="1" id="KW-1133">Transmembrane helix</keyword>
<feature type="signal peptide" evidence="2">
    <location>
        <begin position="1"/>
        <end position="17"/>
    </location>
</feature>
<proteinExistence type="predicted"/>
<protein>
    <submittedName>
        <fullName evidence="3">Uncharacterized protein</fullName>
    </submittedName>
</protein>
<organism evidence="3">
    <name type="scientific">uncultured Sulfurovum sp</name>
    <dbReference type="NCBI Taxonomy" id="269237"/>
    <lineage>
        <taxon>Bacteria</taxon>
        <taxon>Pseudomonadati</taxon>
        <taxon>Campylobacterota</taxon>
        <taxon>Epsilonproteobacteria</taxon>
        <taxon>Campylobacterales</taxon>
        <taxon>Sulfurovaceae</taxon>
        <taxon>Sulfurovum</taxon>
        <taxon>environmental samples</taxon>
    </lineage>
</organism>
<keyword evidence="1" id="KW-0472">Membrane</keyword>
<evidence type="ECO:0000313" key="3">
    <source>
        <dbReference type="EMBL" id="CAA6806823.1"/>
    </source>
</evidence>
<feature type="transmembrane region" description="Helical" evidence="1">
    <location>
        <begin position="78"/>
        <end position="97"/>
    </location>
</feature>
<keyword evidence="2" id="KW-0732">Signal</keyword>
<evidence type="ECO:0000256" key="1">
    <source>
        <dbReference type="SAM" id="Phobius"/>
    </source>
</evidence>
<evidence type="ECO:0000256" key="2">
    <source>
        <dbReference type="SAM" id="SignalP"/>
    </source>
</evidence>
<feature type="chain" id="PRO_5027962652" evidence="2">
    <location>
        <begin position="18"/>
        <end position="135"/>
    </location>
</feature>
<keyword evidence="1" id="KW-0812">Transmembrane</keyword>
<reference evidence="3" key="1">
    <citation type="submission" date="2020-01" db="EMBL/GenBank/DDBJ databases">
        <authorList>
            <person name="Meier V. D."/>
            <person name="Meier V D."/>
        </authorList>
    </citation>
    <scope>NUCLEOTIDE SEQUENCE</scope>
    <source>
        <strain evidence="3">HLG_WM_MAG_01</strain>
    </source>
</reference>
<sequence>MKNIILLFFIFSIAIFAADTGMQDTEDYISGGAKIAGLIMIVLINALWVIFPLGLGYISYSYFKRKSEQSQEDLGIKAGLAVFFSFIVGGLGAYYVVGSVGKYAGKKDTLSAGNDYIVSKFLGSVVKSFSTSLKN</sequence>
<dbReference type="AlphaFoldDB" id="A0A6S6SA89"/>
<dbReference type="EMBL" id="CACVAS010000047">
    <property type="protein sequence ID" value="CAA6806823.1"/>
    <property type="molecule type" value="Genomic_DNA"/>
</dbReference>
<accession>A0A6S6SA89</accession>